<dbReference type="AlphaFoldDB" id="A0A0M3QUS8"/>
<keyword evidence="3" id="KW-0677">Repeat</keyword>
<sequence length="507" mass="59108">MLCVCACVCVSMTMYKQNVFINEISYVKTIFCLLLLIRASTATLRPHAESSTDMAVLQLASTTPTPIPVHSCSNWTAAPEAAVGNCRFGKQAAQISCYGGMNNTAQQRELLLAEQLLLCGWPQLVFNPHRELQQFTQLRSLTIENSGFKEFVFDFPELFYLQAINISWTNLSHITAHTFKQMFSLKILDLRWNQLMQLEGPLLQLLPRSFEQLYLGGNPWNCTSQFNWMLLQPEKARMLADREELLCTDRKFKERQMLLVMHYELLLKSECESHSDLQNCSCVMHHIIPKSHIPLYTVNCSHLQFQRLPDYLPANTTTLLINNNEISDVNPLRDNPHYRHVVDVHLQHNLISNIDILEDTFWLEHFRLFNLRGNRLRKLQVYALDNALNENENVNLLLLSKNPWHCNCKFGMRLRELLTKYKDIVRDAWNVSCTYMQDDELRLSKVLMLSRQDICNIGAENETRIHYLDWLNGVMASLIILILGKLAYDYYFYKYHNRVPWIVLKLP</sequence>
<accession>A0A0M3QUS8</accession>
<dbReference type="SUPFAM" id="SSF52058">
    <property type="entry name" value="L domain-like"/>
    <property type="match status" value="2"/>
</dbReference>
<gene>
    <name evidence="4" type="ORF">Dbus_chr2Rg768</name>
</gene>
<dbReference type="InterPro" id="IPR050541">
    <property type="entry name" value="LRR_TM_domain-containing"/>
</dbReference>
<dbReference type="STRING" id="30019.A0A0M3QUS8"/>
<dbReference type="GO" id="GO:0005886">
    <property type="term" value="C:plasma membrane"/>
    <property type="evidence" value="ECO:0007669"/>
    <property type="project" value="TreeGrafter"/>
</dbReference>
<name>A0A0M3QUS8_DROBS</name>
<keyword evidence="1" id="KW-0433">Leucine-rich repeat</keyword>
<keyword evidence="2" id="KW-0732">Signal</keyword>
<evidence type="ECO:0000256" key="2">
    <source>
        <dbReference type="ARBA" id="ARBA00022729"/>
    </source>
</evidence>
<organism evidence="4 5">
    <name type="scientific">Drosophila busckii</name>
    <name type="common">Fruit fly</name>
    <dbReference type="NCBI Taxonomy" id="30019"/>
    <lineage>
        <taxon>Eukaryota</taxon>
        <taxon>Metazoa</taxon>
        <taxon>Ecdysozoa</taxon>
        <taxon>Arthropoda</taxon>
        <taxon>Hexapoda</taxon>
        <taxon>Insecta</taxon>
        <taxon>Pterygota</taxon>
        <taxon>Neoptera</taxon>
        <taxon>Endopterygota</taxon>
        <taxon>Diptera</taxon>
        <taxon>Brachycera</taxon>
        <taxon>Muscomorpha</taxon>
        <taxon>Ephydroidea</taxon>
        <taxon>Drosophilidae</taxon>
        <taxon>Drosophila</taxon>
    </lineage>
</organism>
<dbReference type="Gene3D" id="3.80.10.10">
    <property type="entry name" value="Ribonuclease Inhibitor"/>
    <property type="match status" value="2"/>
</dbReference>
<dbReference type="InterPro" id="IPR032675">
    <property type="entry name" value="LRR_dom_sf"/>
</dbReference>
<evidence type="ECO:0000256" key="3">
    <source>
        <dbReference type="ARBA" id="ARBA00022737"/>
    </source>
</evidence>
<dbReference type="PANTHER" id="PTHR24369:SF210">
    <property type="entry name" value="CHAOPTIN-RELATED"/>
    <property type="match status" value="1"/>
</dbReference>
<keyword evidence="5" id="KW-1185">Reference proteome</keyword>
<evidence type="ECO:0000313" key="5">
    <source>
        <dbReference type="Proteomes" id="UP000494163"/>
    </source>
</evidence>
<protein>
    <submittedName>
        <fullName evidence="4">Swi2</fullName>
    </submittedName>
</protein>
<proteinExistence type="predicted"/>
<dbReference type="OMA" id="RNPWHCT"/>
<dbReference type="OrthoDB" id="6343311at2759"/>
<evidence type="ECO:0000313" key="4">
    <source>
        <dbReference type="EMBL" id="ALC41189.1"/>
    </source>
</evidence>
<dbReference type="EMBL" id="CP012524">
    <property type="protein sequence ID" value="ALC41189.1"/>
    <property type="molecule type" value="Genomic_DNA"/>
</dbReference>
<reference evidence="4 5" key="1">
    <citation type="submission" date="2015-08" db="EMBL/GenBank/DDBJ databases">
        <title>Ancestral chromatin configuration constrains chromatin evolution on differentiating sex chromosomes in Drosophila.</title>
        <authorList>
            <person name="Zhou Q."/>
            <person name="Bachtrog D."/>
        </authorList>
    </citation>
    <scope>NUCLEOTIDE SEQUENCE [LARGE SCALE GENOMIC DNA]</scope>
    <source>
        <tissue evidence="4">Whole larvae</tissue>
    </source>
</reference>
<dbReference type="Proteomes" id="UP000494163">
    <property type="component" value="Chromosome 2R"/>
</dbReference>
<dbReference type="PANTHER" id="PTHR24369">
    <property type="entry name" value="ANTIGEN BSP, PUTATIVE-RELATED"/>
    <property type="match status" value="1"/>
</dbReference>
<evidence type="ECO:0000256" key="1">
    <source>
        <dbReference type="ARBA" id="ARBA00022614"/>
    </source>
</evidence>